<evidence type="ECO:0000313" key="2">
    <source>
        <dbReference type="Proteomes" id="UP000694404"/>
    </source>
</evidence>
<dbReference type="PANTHER" id="PTHR47574">
    <property type="entry name" value="CANCER-RELATED REGULATOR OF ACTIN DYNAMICS"/>
    <property type="match status" value="1"/>
</dbReference>
<proteinExistence type="predicted"/>
<accession>A0A8C0H8K2</accession>
<name>A0A8C0H8K2_CHEAB</name>
<dbReference type="Proteomes" id="UP000694404">
    <property type="component" value="Unplaced"/>
</dbReference>
<reference evidence="1" key="1">
    <citation type="submission" date="2025-08" db="UniProtKB">
        <authorList>
            <consortium name="Ensembl"/>
        </authorList>
    </citation>
    <scope>IDENTIFICATION</scope>
</reference>
<dbReference type="PANTHER" id="PTHR47574:SF3">
    <property type="entry name" value="CAPPING PROTEIN-INHIBITING REGULATOR OF ACTIN DYNAMICS"/>
    <property type="match status" value="1"/>
</dbReference>
<dbReference type="AlphaFoldDB" id="A0A8C0H8K2"/>
<dbReference type="InterPro" id="IPR052853">
    <property type="entry name" value="Actin_dynamics_regulator"/>
</dbReference>
<evidence type="ECO:0000313" key="1">
    <source>
        <dbReference type="Ensembl" id="ENSCABP00000019835.1"/>
    </source>
</evidence>
<organism evidence="1 2">
    <name type="scientific">Chelonoidis abingdonii</name>
    <name type="common">Abingdon island giant tortoise</name>
    <name type="synonym">Testudo abingdonii</name>
    <dbReference type="NCBI Taxonomy" id="106734"/>
    <lineage>
        <taxon>Eukaryota</taxon>
        <taxon>Metazoa</taxon>
        <taxon>Chordata</taxon>
        <taxon>Craniata</taxon>
        <taxon>Vertebrata</taxon>
        <taxon>Euteleostomi</taxon>
        <taxon>Archelosauria</taxon>
        <taxon>Testudinata</taxon>
        <taxon>Testudines</taxon>
        <taxon>Cryptodira</taxon>
        <taxon>Durocryptodira</taxon>
        <taxon>Testudinoidea</taxon>
        <taxon>Testudinidae</taxon>
        <taxon>Chelonoidis</taxon>
    </lineage>
</organism>
<dbReference type="Ensembl" id="ENSCABT00000021730.1">
    <property type="protein sequence ID" value="ENSCABP00000019835.1"/>
    <property type="gene ID" value="ENSCABG00000014635.1"/>
</dbReference>
<dbReference type="GO" id="GO:0030277">
    <property type="term" value="P:maintenance of gastrointestinal epithelium"/>
    <property type="evidence" value="ECO:0007669"/>
    <property type="project" value="TreeGrafter"/>
</dbReference>
<dbReference type="GO" id="GO:2000813">
    <property type="term" value="P:negative regulation of barbed-end actin filament capping"/>
    <property type="evidence" value="ECO:0007669"/>
    <property type="project" value="TreeGrafter"/>
</dbReference>
<keyword evidence="2" id="KW-1185">Reference proteome</keyword>
<protein>
    <submittedName>
        <fullName evidence="1">Uncharacterized protein</fullName>
    </submittedName>
</protein>
<dbReference type="GeneTree" id="ENSGT00960000187690"/>
<sequence length="73" mass="7815">MGTRAFSHDSIFIPDGQAESEQAVQAMSQDKILGKVKTLQVRRNKYVTIVQRGTGLPVDVCVDPPGPACGVMA</sequence>
<reference evidence="1" key="2">
    <citation type="submission" date="2025-09" db="UniProtKB">
        <authorList>
            <consortium name="Ensembl"/>
        </authorList>
    </citation>
    <scope>IDENTIFICATION</scope>
</reference>